<reference evidence="2 3" key="1">
    <citation type="submission" date="2022-03" db="EMBL/GenBank/DDBJ databases">
        <title>Complete genome sequence of Lysobacter capsici VKM B-2533 and Lysobacter gummosus 10.1.1, promising sources of lytic agents.</title>
        <authorList>
            <person name="Tarlachkov S.V."/>
            <person name="Kudryakova I.V."/>
            <person name="Afoshin A.S."/>
            <person name="Leontyevskaya E.A."/>
            <person name="Leontyevskaya N.V."/>
        </authorList>
    </citation>
    <scope>NUCLEOTIDE SEQUENCE [LARGE SCALE GENOMIC DNA]</scope>
    <source>
        <strain evidence="2 3">10.1.1</strain>
    </source>
</reference>
<dbReference type="Pfam" id="PF20396">
    <property type="entry name" value="DUF6689"/>
    <property type="match status" value="1"/>
</dbReference>
<evidence type="ECO:0000313" key="3">
    <source>
        <dbReference type="Proteomes" id="UP000829194"/>
    </source>
</evidence>
<feature type="chain" id="PRO_5045306434" description="Secreted protein" evidence="1">
    <location>
        <begin position="36"/>
        <end position="292"/>
    </location>
</feature>
<feature type="signal peptide" evidence="1">
    <location>
        <begin position="1"/>
        <end position="35"/>
    </location>
</feature>
<evidence type="ECO:0000256" key="1">
    <source>
        <dbReference type="SAM" id="SignalP"/>
    </source>
</evidence>
<evidence type="ECO:0000313" key="2">
    <source>
        <dbReference type="EMBL" id="UNP28037.1"/>
    </source>
</evidence>
<dbReference type="RefSeq" id="WP_057943691.1">
    <property type="nucleotide sequence ID" value="NZ_CP011131.1"/>
</dbReference>
<protein>
    <recommendedName>
        <fullName evidence="4">Secreted protein</fullName>
    </recommendedName>
</protein>
<accession>A0ABY3X639</accession>
<dbReference type="EMBL" id="CP093547">
    <property type="protein sequence ID" value="UNP28037.1"/>
    <property type="molecule type" value="Genomic_DNA"/>
</dbReference>
<name>A0ABY3X639_9GAMM</name>
<gene>
    <name evidence="2" type="ORF">MOV92_16215</name>
</gene>
<dbReference type="InterPro" id="IPR046511">
    <property type="entry name" value="DUF6689"/>
</dbReference>
<sequence>MRHSIAPQRSSHRIARWLSGCALALGFIAAGAAQAQALPVSVSASGNHAEASVSLPGLPGTVLAEVLLDFEDASGLSPSSLGASAKLVSLSDTDLLARLPDVDTTKLQSSLPLLITLQPPRYGGLSFHGTGRVEVHTHALPYAAGSRLRLFKAPLGGAFYDITDEIAAGSVRARGTYGGFSQFLILLDLRPTDVAIAAKVQRLRDRVDALPWSERAAFDALLDDVESALAINDYAAALSAADAVRSRAESRAGSYLPDEWRATRTHHNHAGELAAGAATLRFSIAFARDYGP</sequence>
<evidence type="ECO:0008006" key="4">
    <source>
        <dbReference type="Google" id="ProtNLM"/>
    </source>
</evidence>
<proteinExistence type="predicted"/>
<keyword evidence="1" id="KW-0732">Signal</keyword>
<organism evidence="2 3">
    <name type="scientific">Lysobacter gummosus</name>
    <dbReference type="NCBI Taxonomy" id="262324"/>
    <lineage>
        <taxon>Bacteria</taxon>
        <taxon>Pseudomonadati</taxon>
        <taxon>Pseudomonadota</taxon>
        <taxon>Gammaproteobacteria</taxon>
        <taxon>Lysobacterales</taxon>
        <taxon>Lysobacteraceae</taxon>
        <taxon>Lysobacter</taxon>
    </lineage>
</organism>
<keyword evidence="3" id="KW-1185">Reference proteome</keyword>
<dbReference type="Proteomes" id="UP000829194">
    <property type="component" value="Chromosome"/>
</dbReference>